<dbReference type="GO" id="GO:0003697">
    <property type="term" value="F:single-stranded DNA binding"/>
    <property type="evidence" value="ECO:0007669"/>
    <property type="project" value="TreeGrafter"/>
</dbReference>
<feature type="domain" description="ERCC1-like central" evidence="8">
    <location>
        <begin position="33"/>
        <end position="146"/>
    </location>
</feature>
<sequence length="792" mass="89074">MDDNRPRAGASASTVPVQQPKPQALPSRSGPSSILVSPRQKGNPILNNVRATAWEYSDIPADYVVGATTCALFLSLKYHRLHPEYIYNRIRDLKGQYSLRILLTMVDIENHEESLKELSKTSLVNNVTVMLCWSAQEAGRYLELFKTFENAAPTSIRAQQAGTYSEKMVEFITVPRSINKTDAVGLVSNFGSIRTAINAGPEEIGLIAGWGDKKVQRWCNAVREPFRVKKAMRRGISDSNPATMSRDIPMAEGETQTPVGADSEDIARQRVDEAVPLAIELERSAPFAAVESDADRQPDHRPAEHLPAEHLNQDAEEAMREAEMGRATIAHHAQSTAPRPAKRKQAEEDMSEGVMAALSRLRKHYLQAVHVKAARAVSRKFRDNATPALFRSIVACARYKALGAFQNVSLHSIYPSYVKEIVFDGSVYDARLAEQDNVYYFAQKQFSELDFGSHWARRTRWKRYQALYQEQEDMKGTGVLLQSLARGLENMPNVSSIVYSPRQHYIPTERDVVRDVIPRGGLPSAPGVGTYRSTNRYTSPDHPFRQLIGAISLSRFTGVREFTVERRKEGEPSNEFSLGIFEFPEKNDLQAGKFMFQHLVKLELNLTISDCPRSFSGPNPGGVEQLANLAKLLVAAQDLRHLALHISGWAFSHGFMYGHVVHDDQPVFRYLGLGATWPKLRSMSLEGITADEQDFTNLIQRHKDTLRSLVVRKSNLCTGVWAEVVDEVVFNASMVVAFTLDLVNEADENARRRVHEERESWRYEGHLVVAEDGDRNFVNPNPEKKSVYVLRR</sequence>
<dbReference type="FunFam" id="3.40.50.10130:FF:000001">
    <property type="entry name" value="DNA excision repair protein ERCC-1"/>
    <property type="match status" value="1"/>
</dbReference>
<feature type="compositionally biased region" description="Polar residues" evidence="7">
    <location>
        <begin position="11"/>
        <end position="21"/>
    </location>
</feature>
<feature type="region of interest" description="Disordered" evidence="7">
    <location>
        <begin position="286"/>
        <end position="310"/>
    </location>
</feature>
<dbReference type="OrthoDB" id="10262814at2759"/>
<dbReference type="Pfam" id="PF03834">
    <property type="entry name" value="Rad10"/>
    <property type="match status" value="1"/>
</dbReference>
<dbReference type="InterPro" id="IPR004579">
    <property type="entry name" value="ERCC1/RAD10/SWI10"/>
</dbReference>
<dbReference type="InterPro" id="IPR010994">
    <property type="entry name" value="RuvA_2-like"/>
</dbReference>
<keyword evidence="4" id="KW-0238">DNA-binding</keyword>
<dbReference type="GO" id="GO:0006302">
    <property type="term" value="P:double-strand break repair"/>
    <property type="evidence" value="ECO:0007669"/>
    <property type="project" value="UniProtKB-ARBA"/>
</dbReference>
<dbReference type="Gene3D" id="3.40.50.10130">
    <property type="match status" value="1"/>
</dbReference>
<accession>A0A6A5SZI4</accession>
<dbReference type="GO" id="GO:0070522">
    <property type="term" value="C:ERCC4-ERCC1 complex"/>
    <property type="evidence" value="ECO:0007669"/>
    <property type="project" value="TreeGrafter"/>
</dbReference>
<evidence type="ECO:0000256" key="4">
    <source>
        <dbReference type="ARBA" id="ARBA00023125"/>
    </source>
</evidence>
<dbReference type="SUPFAM" id="SSF52980">
    <property type="entry name" value="Restriction endonuclease-like"/>
    <property type="match status" value="1"/>
</dbReference>
<dbReference type="CDD" id="cd22325">
    <property type="entry name" value="ERCC1_C-like"/>
    <property type="match status" value="1"/>
</dbReference>
<dbReference type="GO" id="GO:0000110">
    <property type="term" value="C:nucleotide-excision repair factor 1 complex"/>
    <property type="evidence" value="ECO:0007669"/>
    <property type="project" value="TreeGrafter"/>
</dbReference>
<dbReference type="PANTHER" id="PTHR12749">
    <property type="entry name" value="EXCISION REPAIR CROSS-COMPLEMENTING 1 ERCC1"/>
    <property type="match status" value="1"/>
</dbReference>
<keyword evidence="5" id="KW-0234">DNA repair</keyword>
<feature type="region of interest" description="Disordered" evidence="7">
    <location>
        <begin position="1"/>
        <end position="39"/>
    </location>
</feature>
<comment type="subcellular location">
    <subcellularLocation>
        <location evidence="1">Nucleus</location>
    </subcellularLocation>
</comment>
<proteinExistence type="inferred from homology"/>
<dbReference type="GO" id="GO:0070914">
    <property type="term" value="P:UV-damage excision repair"/>
    <property type="evidence" value="ECO:0007669"/>
    <property type="project" value="TreeGrafter"/>
</dbReference>
<dbReference type="PANTHER" id="PTHR12749:SF0">
    <property type="entry name" value="DNA EXCISION REPAIR PROTEIN ERCC-1"/>
    <property type="match status" value="1"/>
</dbReference>
<organism evidence="9 10">
    <name type="scientific">Clathrospora elynae</name>
    <dbReference type="NCBI Taxonomy" id="706981"/>
    <lineage>
        <taxon>Eukaryota</taxon>
        <taxon>Fungi</taxon>
        <taxon>Dikarya</taxon>
        <taxon>Ascomycota</taxon>
        <taxon>Pezizomycotina</taxon>
        <taxon>Dothideomycetes</taxon>
        <taxon>Pleosporomycetidae</taxon>
        <taxon>Pleosporales</taxon>
        <taxon>Diademaceae</taxon>
        <taxon>Clathrospora</taxon>
    </lineage>
</organism>
<evidence type="ECO:0000313" key="9">
    <source>
        <dbReference type="EMBL" id="KAF1946095.1"/>
    </source>
</evidence>
<dbReference type="GO" id="GO:0003684">
    <property type="term" value="F:damaged DNA binding"/>
    <property type="evidence" value="ECO:0007669"/>
    <property type="project" value="InterPro"/>
</dbReference>
<dbReference type="EMBL" id="ML976005">
    <property type="protein sequence ID" value="KAF1946095.1"/>
    <property type="molecule type" value="Genomic_DNA"/>
</dbReference>
<dbReference type="NCBIfam" id="TIGR00597">
    <property type="entry name" value="rad10"/>
    <property type="match status" value="1"/>
</dbReference>
<dbReference type="GO" id="GO:0006312">
    <property type="term" value="P:mitotic recombination"/>
    <property type="evidence" value="ECO:0007669"/>
    <property type="project" value="TreeGrafter"/>
</dbReference>
<gene>
    <name evidence="9" type="ORF">EJ02DRAFT_500233</name>
</gene>
<dbReference type="AlphaFoldDB" id="A0A6A5SZI4"/>
<dbReference type="Gene3D" id="1.10.150.20">
    <property type="entry name" value="5' to 3' exonuclease, C-terminal subdomain"/>
    <property type="match status" value="1"/>
</dbReference>
<dbReference type="Proteomes" id="UP000800038">
    <property type="component" value="Unassembled WGS sequence"/>
</dbReference>
<dbReference type="InterPro" id="IPR011335">
    <property type="entry name" value="Restrct_endonuc-II-like"/>
</dbReference>
<evidence type="ECO:0000256" key="1">
    <source>
        <dbReference type="ARBA" id="ARBA00004123"/>
    </source>
</evidence>
<name>A0A6A5SZI4_9PLEO</name>
<reference evidence="9" key="1">
    <citation type="journal article" date="2020" name="Stud. Mycol.">
        <title>101 Dothideomycetes genomes: a test case for predicting lifestyles and emergence of pathogens.</title>
        <authorList>
            <person name="Haridas S."/>
            <person name="Albert R."/>
            <person name="Binder M."/>
            <person name="Bloem J."/>
            <person name="Labutti K."/>
            <person name="Salamov A."/>
            <person name="Andreopoulos B."/>
            <person name="Baker S."/>
            <person name="Barry K."/>
            <person name="Bills G."/>
            <person name="Bluhm B."/>
            <person name="Cannon C."/>
            <person name="Castanera R."/>
            <person name="Culley D."/>
            <person name="Daum C."/>
            <person name="Ezra D."/>
            <person name="Gonzalez J."/>
            <person name="Henrissat B."/>
            <person name="Kuo A."/>
            <person name="Liang C."/>
            <person name="Lipzen A."/>
            <person name="Lutzoni F."/>
            <person name="Magnuson J."/>
            <person name="Mondo S."/>
            <person name="Nolan M."/>
            <person name="Ohm R."/>
            <person name="Pangilinan J."/>
            <person name="Park H.-J."/>
            <person name="Ramirez L."/>
            <person name="Alfaro M."/>
            <person name="Sun H."/>
            <person name="Tritt A."/>
            <person name="Yoshinaga Y."/>
            <person name="Zwiers L.-H."/>
            <person name="Turgeon B."/>
            <person name="Goodwin S."/>
            <person name="Spatafora J."/>
            <person name="Crous P."/>
            <person name="Grigoriev I."/>
        </authorList>
    </citation>
    <scope>NUCLEOTIDE SEQUENCE</scope>
    <source>
        <strain evidence="9">CBS 161.51</strain>
    </source>
</reference>
<evidence type="ECO:0000256" key="7">
    <source>
        <dbReference type="SAM" id="MobiDB-lite"/>
    </source>
</evidence>
<evidence type="ECO:0000313" key="10">
    <source>
        <dbReference type="Proteomes" id="UP000800038"/>
    </source>
</evidence>
<evidence type="ECO:0000256" key="5">
    <source>
        <dbReference type="ARBA" id="ARBA00023204"/>
    </source>
</evidence>
<protein>
    <recommendedName>
        <fullName evidence="8">ERCC1-like central domain-containing protein</fullName>
    </recommendedName>
</protein>
<evidence type="ECO:0000256" key="2">
    <source>
        <dbReference type="ARBA" id="ARBA00008283"/>
    </source>
</evidence>
<evidence type="ECO:0000256" key="6">
    <source>
        <dbReference type="ARBA" id="ARBA00023242"/>
    </source>
</evidence>
<evidence type="ECO:0000259" key="8">
    <source>
        <dbReference type="Pfam" id="PF03834"/>
    </source>
</evidence>
<feature type="compositionally biased region" description="Basic and acidic residues" evidence="7">
    <location>
        <begin position="293"/>
        <end position="310"/>
    </location>
</feature>
<feature type="region of interest" description="Disordered" evidence="7">
    <location>
        <begin position="237"/>
        <end position="264"/>
    </location>
</feature>
<dbReference type="SUPFAM" id="SSF47781">
    <property type="entry name" value="RuvA domain 2-like"/>
    <property type="match status" value="1"/>
</dbReference>
<keyword evidence="10" id="KW-1185">Reference proteome</keyword>
<comment type="similarity">
    <text evidence="2">Belongs to the ERCC1/RAD10/SWI10 family.</text>
</comment>
<keyword evidence="3" id="KW-0227">DNA damage</keyword>
<evidence type="ECO:0000256" key="3">
    <source>
        <dbReference type="ARBA" id="ARBA00022763"/>
    </source>
</evidence>
<dbReference type="InterPro" id="IPR047260">
    <property type="entry name" value="ERCC1-like_central_dom"/>
</dbReference>
<keyword evidence="6" id="KW-0539">Nucleus</keyword>